<sequence length="90" mass="9743">MVKPEISKVDNETGVLSNVFLIEDKDGLVLTVNKDVALLSFSVTPLEEGSYSLELSHDSVDKKYDTLVVETGTAKSLGWTGGKLDVQVTK</sequence>
<name>A0A645F1Z7_9ZZZZ</name>
<evidence type="ECO:0000313" key="1">
    <source>
        <dbReference type="EMBL" id="MPN07449.1"/>
    </source>
</evidence>
<dbReference type="AlphaFoldDB" id="A0A645F1Z7"/>
<dbReference type="EMBL" id="VSSQ01053422">
    <property type="protein sequence ID" value="MPN07449.1"/>
    <property type="molecule type" value="Genomic_DNA"/>
</dbReference>
<reference evidence="1" key="1">
    <citation type="submission" date="2019-08" db="EMBL/GenBank/DDBJ databases">
        <authorList>
            <person name="Kucharzyk K."/>
            <person name="Murdoch R.W."/>
            <person name="Higgins S."/>
            <person name="Loffler F."/>
        </authorList>
    </citation>
    <scope>NUCLEOTIDE SEQUENCE</scope>
</reference>
<protein>
    <submittedName>
        <fullName evidence="1">Uncharacterized protein</fullName>
    </submittedName>
</protein>
<gene>
    <name evidence="1" type="ORF">SDC9_154719</name>
</gene>
<accession>A0A645F1Z7</accession>
<comment type="caution">
    <text evidence="1">The sequence shown here is derived from an EMBL/GenBank/DDBJ whole genome shotgun (WGS) entry which is preliminary data.</text>
</comment>
<proteinExistence type="predicted"/>
<organism evidence="1">
    <name type="scientific">bioreactor metagenome</name>
    <dbReference type="NCBI Taxonomy" id="1076179"/>
    <lineage>
        <taxon>unclassified sequences</taxon>
        <taxon>metagenomes</taxon>
        <taxon>ecological metagenomes</taxon>
    </lineage>
</organism>